<evidence type="ECO:0000313" key="2">
    <source>
        <dbReference type="EMBL" id="KLU85067.1"/>
    </source>
</evidence>
<dbReference type="EMBL" id="GL876968">
    <property type="protein sequence ID" value="KLU85067.1"/>
    <property type="molecule type" value="Genomic_DNA"/>
</dbReference>
<dbReference type="VEuPathDB" id="FungiDB:MAPG_04099"/>
<reference evidence="2" key="1">
    <citation type="submission" date="2010-05" db="EMBL/GenBank/DDBJ databases">
        <title>The Genome Sequence of Magnaporthe poae strain ATCC 64411.</title>
        <authorList>
            <consortium name="The Broad Institute Genome Sequencing Platform"/>
            <consortium name="Broad Institute Genome Sequencing Center for Infectious Disease"/>
            <person name="Ma L.-J."/>
            <person name="Dead R."/>
            <person name="Young S."/>
            <person name="Zeng Q."/>
            <person name="Koehrsen M."/>
            <person name="Alvarado L."/>
            <person name="Berlin A."/>
            <person name="Chapman S.B."/>
            <person name="Chen Z."/>
            <person name="Freedman E."/>
            <person name="Gellesch M."/>
            <person name="Goldberg J."/>
            <person name="Griggs A."/>
            <person name="Gujja S."/>
            <person name="Heilman E.R."/>
            <person name="Heiman D."/>
            <person name="Hepburn T."/>
            <person name="Howarth C."/>
            <person name="Jen D."/>
            <person name="Larson L."/>
            <person name="Mehta T."/>
            <person name="Neiman D."/>
            <person name="Pearson M."/>
            <person name="Roberts A."/>
            <person name="Saif S."/>
            <person name="Shea T."/>
            <person name="Shenoy N."/>
            <person name="Sisk P."/>
            <person name="Stolte C."/>
            <person name="Sykes S."/>
            <person name="Walk T."/>
            <person name="White J."/>
            <person name="Yandava C."/>
            <person name="Haas B."/>
            <person name="Nusbaum C."/>
            <person name="Birren B."/>
        </authorList>
    </citation>
    <scope>NUCLEOTIDE SEQUENCE</scope>
    <source>
        <strain evidence="2">ATCC 64411</strain>
    </source>
</reference>
<accession>A0A0H2TNH3</accession>
<evidence type="ECO:0000256" key="1">
    <source>
        <dbReference type="SAM" id="MobiDB-lite"/>
    </source>
</evidence>
<sequence>MGEQNKIGGAKKGKGSTRDAQESTTGSCDKPSGGGNAAEDKHAECKESDVYAEILANIPKVMISAASAPRSAKAKKAAAPGCRRQRVISGTDALKRFRHWIPQWDEQVIGRMAFESLGFHHKLSQPPKPAPLTDKRLENAFYEC</sequence>
<organism evidence="2">
    <name type="scientific">Magnaporthiopsis poae (strain ATCC 64411 / 73-15)</name>
    <name type="common">Kentucky bluegrass fungus</name>
    <name type="synonym">Magnaporthe poae</name>
    <dbReference type="NCBI Taxonomy" id="644358"/>
    <lineage>
        <taxon>Eukaryota</taxon>
        <taxon>Fungi</taxon>
        <taxon>Dikarya</taxon>
        <taxon>Ascomycota</taxon>
        <taxon>Pezizomycotina</taxon>
        <taxon>Sordariomycetes</taxon>
        <taxon>Sordariomycetidae</taxon>
        <taxon>Magnaporthales</taxon>
        <taxon>Magnaporthaceae</taxon>
        <taxon>Magnaporthiopsis</taxon>
    </lineage>
</organism>
<proteinExistence type="predicted"/>
<feature type="region of interest" description="Disordered" evidence="1">
    <location>
        <begin position="1"/>
        <end position="43"/>
    </location>
</feature>
<feature type="non-terminal residue" evidence="2">
    <location>
        <position position="144"/>
    </location>
</feature>
<dbReference type="AlphaFoldDB" id="A0A0H2TNH3"/>
<reference evidence="2" key="2">
    <citation type="submission" date="2011-03" db="EMBL/GenBank/DDBJ databases">
        <title>Annotation of Magnaporthe poae ATCC 64411.</title>
        <authorList>
            <person name="Ma L.-J."/>
            <person name="Dead R."/>
            <person name="Young S.K."/>
            <person name="Zeng Q."/>
            <person name="Gargeya S."/>
            <person name="Fitzgerald M."/>
            <person name="Haas B."/>
            <person name="Abouelleil A."/>
            <person name="Alvarado L."/>
            <person name="Arachchi H.M."/>
            <person name="Berlin A."/>
            <person name="Brown A."/>
            <person name="Chapman S.B."/>
            <person name="Chen Z."/>
            <person name="Dunbar C."/>
            <person name="Freedman E."/>
            <person name="Gearin G."/>
            <person name="Gellesch M."/>
            <person name="Goldberg J."/>
            <person name="Griggs A."/>
            <person name="Gujja S."/>
            <person name="Heiman D."/>
            <person name="Howarth C."/>
            <person name="Larson L."/>
            <person name="Lui A."/>
            <person name="MacDonald P.J.P."/>
            <person name="Mehta T."/>
            <person name="Montmayeur A."/>
            <person name="Murphy C."/>
            <person name="Neiman D."/>
            <person name="Pearson M."/>
            <person name="Priest M."/>
            <person name="Roberts A."/>
            <person name="Saif S."/>
            <person name="Shea T."/>
            <person name="Shenoy N."/>
            <person name="Sisk P."/>
            <person name="Stolte C."/>
            <person name="Sykes S."/>
            <person name="Yandava C."/>
            <person name="Wortman J."/>
            <person name="Nusbaum C."/>
            <person name="Birren B."/>
        </authorList>
    </citation>
    <scope>NUCLEOTIDE SEQUENCE</scope>
    <source>
        <strain evidence="2">ATCC 64411</strain>
    </source>
</reference>
<protein>
    <submittedName>
        <fullName evidence="2">Uncharacterized protein</fullName>
    </submittedName>
</protein>
<dbReference type="OrthoDB" id="407198at2759"/>
<name>A0A0H2TNH3_MAGP6</name>
<gene>
    <name evidence="2" type="ORF">MAPG_04099</name>
</gene>